<gene>
    <name evidence="5" type="ORF">HMPREF9225_1811</name>
</gene>
<feature type="signal peptide" evidence="3">
    <location>
        <begin position="1"/>
        <end position="28"/>
    </location>
</feature>
<dbReference type="InterPro" id="IPR042229">
    <property type="entry name" value="Listeria/Bacterioides_rpt_sf"/>
</dbReference>
<accession>E0NNS2</accession>
<dbReference type="InterPro" id="IPR051465">
    <property type="entry name" value="Cell_Envelope_Struct_Comp"/>
</dbReference>
<keyword evidence="6" id="KW-1185">Reference proteome</keyword>
<comment type="subcellular location">
    <subcellularLocation>
        <location evidence="1">Cell envelope</location>
    </subcellularLocation>
</comment>
<dbReference type="Pfam" id="PF00395">
    <property type="entry name" value="SLH"/>
    <property type="match status" value="3"/>
</dbReference>
<evidence type="ECO:0000256" key="1">
    <source>
        <dbReference type="ARBA" id="ARBA00004196"/>
    </source>
</evidence>
<dbReference type="EMBL" id="AEEH01000051">
    <property type="protein sequence ID" value="EFM24575.1"/>
    <property type="molecule type" value="Genomic_DNA"/>
</dbReference>
<dbReference type="PROSITE" id="PS51272">
    <property type="entry name" value="SLH"/>
    <property type="match status" value="2"/>
</dbReference>
<dbReference type="eggNOG" id="COG5492">
    <property type="taxonomic scope" value="Bacteria"/>
</dbReference>
<dbReference type="eggNOG" id="COG4099">
    <property type="taxonomic scope" value="Bacteria"/>
</dbReference>
<dbReference type="RefSeq" id="WP_008902586.1">
    <property type="nucleotide sequence ID" value="NZ_GL397071.1"/>
</dbReference>
<dbReference type="InterPro" id="IPR013378">
    <property type="entry name" value="InlB-like_B-rpt"/>
</dbReference>
<dbReference type="OrthoDB" id="1698971at2"/>
<feature type="chain" id="PRO_5003138119" description="SLH domain-containing protein" evidence="3">
    <location>
        <begin position="29"/>
        <end position="1470"/>
    </location>
</feature>
<reference evidence="5 6" key="1">
    <citation type="submission" date="2010-07" db="EMBL/GenBank/DDBJ databases">
        <authorList>
            <person name="Muzny D."/>
            <person name="Qin X."/>
            <person name="Deng J."/>
            <person name="Jiang H."/>
            <person name="Liu Y."/>
            <person name="Qu J."/>
            <person name="Song X.-Z."/>
            <person name="Zhang L."/>
            <person name="Thornton R."/>
            <person name="Coyle M."/>
            <person name="Francisco L."/>
            <person name="Jackson L."/>
            <person name="Javaid M."/>
            <person name="Korchina V."/>
            <person name="Kovar C."/>
            <person name="Mata R."/>
            <person name="Mathew T."/>
            <person name="Ngo R."/>
            <person name="Nguyen L."/>
            <person name="Nguyen N."/>
            <person name="Okwuonu G."/>
            <person name="Ongeri F."/>
            <person name="Pham C."/>
            <person name="Simmons D."/>
            <person name="Wilczek-Boney K."/>
            <person name="Hale W."/>
            <person name="Jakkamsetti A."/>
            <person name="Pham P."/>
            <person name="Ruth R."/>
            <person name="San Lucas F."/>
            <person name="Warren J."/>
            <person name="Zhang J."/>
            <person name="Zhao Z."/>
            <person name="Zhou C."/>
            <person name="Zhu D."/>
            <person name="Lee S."/>
            <person name="Bess C."/>
            <person name="Blankenburg K."/>
            <person name="Forbes L."/>
            <person name="Fu Q."/>
            <person name="Gubbala S."/>
            <person name="Hirani K."/>
            <person name="Jayaseelan J.C."/>
            <person name="Lara F."/>
            <person name="Munidasa M."/>
            <person name="Palculict T."/>
            <person name="Patil S."/>
            <person name="Pu L.-L."/>
            <person name="Saada N."/>
            <person name="Tang L."/>
            <person name="Weissenberger G."/>
            <person name="Zhu Y."/>
            <person name="Hemphill L."/>
            <person name="Shang Y."/>
            <person name="Youmans B."/>
            <person name="Ayvaz T."/>
            <person name="Ross M."/>
            <person name="Santibanez J."/>
            <person name="Aqrawi P."/>
            <person name="Gross S."/>
            <person name="Joshi V."/>
            <person name="Fowler G."/>
            <person name="Nazareth L."/>
            <person name="Reid J."/>
            <person name="Worley K."/>
            <person name="Petrosino J."/>
            <person name="Highlander S."/>
            <person name="Gibbs R."/>
        </authorList>
    </citation>
    <scope>NUCLEOTIDE SEQUENCE [LARGE SCALE GENOMIC DNA]</scope>
    <source>
        <strain evidence="5 6">ATCC BAA-1640</strain>
    </source>
</reference>
<dbReference type="Pfam" id="PF09479">
    <property type="entry name" value="Flg_new"/>
    <property type="match status" value="2"/>
</dbReference>
<feature type="domain" description="SLH" evidence="4">
    <location>
        <begin position="1302"/>
        <end position="1360"/>
    </location>
</feature>
<feature type="region of interest" description="Disordered" evidence="2">
    <location>
        <begin position="685"/>
        <end position="709"/>
    </location>
</feature>
<comment type="caution">
    <text evidence="5">The sequence shown here is derived from an EMBL/GenBank/DDBJ whole genome shotgun (WGS) entry which is preliminary data.</text>
</comment>
<dbReference type="Gene3D" id="2.60.40.4270">
    <property type="entry name" value="Listeria-Bacteroides repeat domain"/>
    <property type="match status" value="2"/>
</dbReference>
<protein>
    <recommendedName>
        <fullName evidence="4">SLH domain-containing protein</fullName>
    </recommendedName>
</protein>
<proteinExistence type="predicted"/>
<dbReference type="Proteomes" id="UP000003280">
    <property type="component" value="Unassembled WGS sequence"/>
</dbReference>
<evidence type="ECO:0000313" key="5">
    <source>
        <dbReference type="EMBL" id="EFM24575.1"/>
    </source>
</evidence>
<feature type="domain" description="SLH" evidence="4">
    <location>
        <begin position="1361"/>
        <end position="1424"/>
    </location>
</feature>
<evidence type="ECO:0000313" key="6">
    <source>
        <dbReference type="Proteomes" id="UP000003280"/>
    </source>
</evidence>
<dbReference type="GO" id="GO:0030313">
    <property type="term" value="C:cell envelope"/>
    <property type="evidence" value="ECO:0007669"/>
    <property type="project" value="UniProtKB-SubCell"/>
</dbReference>
<evidence type="ECO:0000256" key="3">
    <source>
        <dbReference type="SAM" id="SignalP"/>
    </source>
</evidence>
<sequence>MNMKKIVSLLLALAMVFGMVTPPSQVHANGDDEFVEADYKVENVDGTSYKVYKFTDIVGTPESNKQFEIDGLDVSEPKVMPAVRGSNPALGEELSYSVEVQWTTYDIEPKDVGIPIFFQIRDTTTGKFIAQTENITGKIASKVYKFYKLPAWDESGVSHNAEDWDMRVPVDYKFDVRLQTGAEGAFESEDIVAKVAQRANPIYRAEYYTNKDIPKIVVERTDVDNNTSEVPINDKNLSTKQFYSWAKNPKVRQTYRGIFLEILQFGQTSLDDLKISDDITSGRTRMKMKAPGKTEFDRGPGTFEDNGTPYHYEVTGDHIKAHIFTIRQDLKVKFDPNGGTWKNSASADQTIGHSMKLADSWAGLGPINVPGAGDLTPPAAKPGEKEKKFIGWNTDANATTALFTDNTYDTPITKDETFYAIYAEKPQGKVAIQYVDEKGTAIKDIYKVQGVDYPKFAEGNKGENVDAKSIPQPAFIGYERSGDIVVTDKKYDENGRYTVEVPYKKLDSIIPAKDGNGEENPKVTEDVKKHYAKVTYQVDTKDAEKAKLQLDNADAKSPLVYYVNPVEGIAIKDVANVAAVSNDANLYKVDVNDMWTYDPNTITGTDYKIVQAKDTQNKVVKTEITLTAKVADKTAVKFKDKLKPVDIKVWEDKTDTDGSKIDWKKGVELKEANADLKNILDKAETKVTDESNRNSSNANLPNGQKGNLKVTFEDGSSLEVKDQTLYVAPHKNDDNTNLPKDAVKVEFKIGEGVKGTAKTEYVKPGTDVKADAPAVTLKEGFKDAKWYKGEATTEATANDYKVTENAVFTAKATGKDKVVKLDDPVNPTNFPKDPTDNNKKDADYVTVKFVADANGKIKEGDAEKANGIAYAVLKNTEWADALTAGVVVPKADAEGNAPKLVGNGKFYSFKEWQKDKTKVTEFAKVGNSDVTYTAVFGKADEFSVTYNLNAPEGLTVGGTAPTDNTKYLKDEQVTVKALAADNTLAGYKFTGWNTQADGKGTTHAANATFKIEKNTELFAQWEKTAKDVIPVDNENDKKGKNGEEIPDNYVFVEFKVKDADVDKAEIKANQQAKFKVDPKATVTLTAPALELKDAYKDTHIAKFNEADYTNKVFAQKTTIWASVTEKGKVTVKYVFNTNPANKTLPKDLADLKPTDITTPIYEDKVVDPAQPDTSSEAAQKALVEKDKDGKEVGTWTPGTWVKSGKVEDGVFTYTLTWTFTEAGKPVPQPEQPPMPDYNPWWPIWFGSTKTEVKKEEPKHLERHDAYIAGYPDGTVRPDGKITRAEVSAIFARLTENSAPANYSPKFSDVLAYDWFCDSVMKLSNKDIIKGYPDGTFKPNKSITRAEFAVIASKYIKNPKAADETFSDVPMNHWAKDAIAMVKAEGWISGYTDGTFKPDAPITRAEAVSIVNRMFDRAADGEFVREHGFEIKKFNDLTDKHWAYYEIMEAVHTHDYERIDKRTEKWEKIVK</sequence>
<organism evidence="5 6">
    <name type="scientific">Peptoniphilus duerdenii ATCC BAA-1640</name>
    <dbReference type="NCBI Taxonomy" id="862517"/>
    <lineage>
        <taxon>Bacteria</taxon>
        <taxon>Bacillati</taxon>
        <taxon>Bacillota</taxon>
        <taxon>Tissierellia</taxon>
        <taxon>Tissierellales</taxon>
        <taxon>Peptoniphilaceae</taxon>
        <taxon>Peptoniphilus</taxon>
    </lineage>
</organism>
<name>E0NNS2_9FIRM</name>
<dbReference type="HOGENOM" id="CLU_250228_0_0_9"/>
<dbReference type="InterPro" id="IPR001119">
    <property type="entry name" value="SLH_dom"/>
</dbReference>
<dbReference type="eggNOG" id="COG1579">
    <property type="taxonomic scope" value="Bacteria"/>
</dbReference>
<evidence type="ECO:0000256" key="2">
    <source>
        <dbReference type="SAM" id="MobiDB-lite"/>
    </source>
</evidence>
<keyword evidence="3" id="KW-0732">Signal</keyword>
<dbReference type="PANTHER" id="PTHR43308">
    <property type="entry name" value="OUTER MEMBRANE PROTEIN ALPHA-RELATED"/>
    <property type="match status" value="1"/>
</dbReference>
<feature type="compositionally biased region" description="Polar residues" evidence="2">
    <location>
        <begin position="693"/>
        <end position="705"/>
    </location>
</feature>
<dbReference type="STRING" id="862517.HMPREF9225_1811"/>
<evidence type="ECO:0000259" key="4">
    <source>
        <dbReference type="PROSITE" id="PS51272"/>
    </source>
</evidence>